<proteinExistence type="predicted"/>
<accession>A0A0M6WWD1</accession>
<dbReference type="EMBL" id="CVRQ01000058">
    <property type="protein sequence ID" value="CRL42062.1"/>
    <property type="molecule type" value="Genomic_DNA"/>
</dbReference>
<dbReference type="RefSeq" id="WP_023920502.1">
    <property type="nucleotide sequence ID" value="NZ_CVRQ01000058.1"/>
</dbReference>
<name>A0A0M6WWD1_9FIRM</name>
<dbReference type="AlphaFoldDB" id="A0A0M6WWD1"/>
<sequence length="99" mass="11772">MKQQENRAEPQEKQIRFIDSHYNLKFYIPDGGKIRITFRDGHTADKVCKYIDDYHLYVGNCCYHICEFAEKMELSGSKVEPVNQSEPSKNKTRNREKQR</sequence>
<keyword evidence="3" id="KW-1185">Reference proteome</keyword>
<organism evidence="2 3">
    <name type="scientific">Agathobacter rectalis</name>
    <dbReference type="NCBI Taxonomy" id="39491"/>
    <lineage>
        <taxon>Bacteria</taxon>
        <taxon>Bacillati</taxon>
        <taxon>Bacillota</taxon>
        <taxon>Clostridia</taxon>
        <taxon>Lachnospirales</taxon>
        <taxon>Lachnospiraceae</taxon>
        <taxon>Agathobacter</taxon>
    </lineage>
</organism>
<evidence type="ECO:0000313" key="3">
    <source>
        <dbReference type="Proteomes" id="UP000049472"/>
    </source>
</evidence>
<dbReference type="Proteomes" id="UP000049472">
    <property type="component" value="Unassembled WGS sequence"/>
</dbReference>
<reference evidence="3" key="1">
    <citation type="submission" date="2015-05" db="EMBL/GenBank/DDBJ databases">
        <authorList>
            <consortium name="Pathogen Informatics"/>
        </authorList>
    </citation>
    <scope>NUCLEOTIDE SEQUENCE [LARGE SCALE GENOMIC DNA]</scope>
    <source>
        <strain evidence="3">T1-815</strain>
    </source>
</reference>
<protein>
    <submittedName>
        <fullName evidence="2">Uncharacterized protein</fullName>
    </submittedName>
</protein>
<evidence type="ECO:0000313" key="2">
    <source>
        <dbReference type="EMBL" id="CRL42062.1"/>
    </source>
</evidence>
<evidence type="ECO:0000256" key="1">
    <source>
        <dbReference type="SAM" id="MobiDB-lite"/>
    </source>
</evidence>
<gene>
    <name evidence="2" type="ORF">T1815_00601</name>
</gene>
<feature type="region of interest" description="Disordered" evidence="1">
    <location>
        <begin position="75"/>
        <end position="99"/>
    </location>
</feature>